<gene>
    <name evidence="3" type="ORF">METZ01_LOCUS161981</name>
</gene>
<evidence type="ECO:0000259" key="2">
    <source>
        <dbReference type="Pfam" id="PF22725"/>
    </source>
</evidence>
<dbReference type="PANTHER" id="PTHR43377">
    <property type="entry name" value="BILIVERDIN REDUCTASE A"/>
    <property type="match status" value="1"/>
</dbReference>
<dbReference type="Gene3D" id="3.40.50.720">
    <property type="entry name" value="NAD(P)-binding Rossmann-like Domain"/>
    <property type="match status" value="1"/>
</dbReference>
<proteinExistence type="predicted"/>
<accession>A0A382B7A4</accession>
<feature type="domain" description="GFO/IDH/MocA-like oxidoreductase" evidence="2">
    <location>
        <begin position="133"/>
        <end position="226"/>
    </location>
</feature>
<name>A0A382B7A4_9ZZZZ</name>
<dbReference type="InterPro" id="IPR036291">
    <property type="entry name" value="NAD(P)-bd_dom_sf"/>
</dbReference>
<protein>
    <recommendedName>
        <fullName evidence="4">Gfo/Idh/MocA-like oxidoreductase N-terminal domain-containing protein</fullName>
    </recommendedName>
</protein>
<dbReference type="Pfam" id="PF01408">
    <property type="entry name" value="GFO_IDH_MocA"/>
    <property type="match status" value="1"/>
</dbReference>
<feature type="domain" description="Gfo/Idh/MocA-like oxidoreductase N-terminal" evidence="1">
    <location>
        <begin position="4"/>
        <end position="124"/>
    </location>
</feature>
<reference evidence="3" key="1">
    <citation type="submission" date="2018-05" db="EMBL/GenBank/DDBJ databases">
        <authorList>
            <person name="Lanie J.A."/>
            <person name="Ng W.-L."/>
            <person name="Kazmierczak K.M."/>
            <person name="Andrzejewski T.M."/>
            <person name="Davidsen T.M."/>
            <person name="Wayne K.J."/>
            <person name="Tettelin H."/>
            <person name="Glass J.I."/>
            <person name="Rusch D."/>
            <person name="Podicherti R."/>
            <person name="Tsui H.-C.T."/>
            <person name="Winkler M.E."/>
        </authorList>
    </citation>
    <scope>NUCLEOTIDE SEQUENCE</scope>
</reference>
<dbReference type="InterPro" id="IPR055170">
    <property type="entry name" value="GFO_IDH_MocA-like_dom"/>
</dbReference>
<evidence type="ECO:0000313" key="3">
    <source>
        <dbReference type="EMBL" id="SVB09127.1"/>
    </source>
</evidence>
<dbReference type="SUPFAM" id="SSF51735">
    <property type="entry name" value="NAD(P)-binding Rossmann-fold domains"/>
    <property type="match status" value="1"/>
</dbReference>
<evidence type="ECO:0000259" key="1">
    <source>
        <dbReference type="Pfam" id="PF01408"/>
    </source>
</evidence>
<dbReference type="Gene3D" id="3.30.360.10">
    <property type="entry name" value="Dihydrodipicolinate Reductase, domain 2"/>
    <property type="match status" value="1"/>
</dbReference>
<sequence length="338" mass="37941">MSQIRIAFIGCGGMSSQLQRCIPMIPEFNFIATCDLVEERAQSNARKFGALRHYTNYDQMLNNEELNAVAVVGRPEDKLHRDIGIECLERGYHIYIEKPPATTVEGAKLLVDASVRTGKTGMVGTMWRHAPAHQMAKKLMAEDDFGHVCQYHTRYLAPSPRIHSSEPPFAWSFMLDQVIHPTDCMRFFMGPVSDVFAFDGTDTKTGTVSISVNLRYANGAVGTMTLGIGPVLEAMVYIKGLNNQAIQVLETRKLRRYRVPTWSGQGGGYADTPTEEWDLNTAFHSIGRPGYIEEMQHWAKSLLQEVQPEASLEDAYHNMRVLKAISDSIETQTMISLY</sequence>
<dbReference type="InterPro" id="IPR051450">
    <property type="entry name" value="Gfo/Idh/MocA_Oxidoreductases"/>
</dbReference>
<dbReference type="AlphaFoldDB" id="A0A382B7A4"/>
<dbReference type="InterPro" id="IPR000683">
    <property type="entry name" value="Gfo/Idh/MocA-like_OxRdtase_N"/>
</dbReference>
<organism evidence="3">
    <name type="scientific">marine metagenome</name>
    <dbReference type="NCBI Taxonomy" id="408172"/>
    <lineage>
        <taxon>unclassified sequences</taxon>
        <taxon>metagenomes</taxon>
        <taxon>ecological metagenomes</taxon>
    </lineage>
</organism>
<dbReference type="PANTHER" id="PTHR43377:SF1">
    <property type="entry name" value="BILIVERDIN REDUCTASE A"/>
    <property type="match status" value="1"/>
</dbReference>
<dbReference type="GO" id="GO:0000166">
    <property type="term" value="F:nucleotide binding"/>
    <property type="evidence" value="ECO:0007669"/>
    <property type="project" value="InterPro"/>
</dbReference>
<dbReference type="Pfam" id="PF22725">
    <property type="entry name" value="GFO_IDH_MocA_C3"/>
    <property type="match status" value="1"/>
</dbReference>
<dbReference type="SUPFAM" id="SSF55347">
    <property type="entry name" value="Glyceraldehyde-3-phosphate dehydrogenase-like, C-terminal domain"/>
    <property type="match status" value="1"/>
</dbReference>
<dbReference type="EMBL" id="UINC01028325">
    <property type="protein sequence ID" value="SVB09127.1"/>
    <property type="molecule type" value="Genomic_DNA"/>
</dbReference>
<evidence type="ECO:0008006" key="4">
    <source>
        <dbReference type="Google" id="ProtNLM"/>
    </source>
</evidence>